<keyword evidence="1 4" id="KW-0808">Transferase</keyword>
<dbReference type="Proteomes" id="UP000631114">
    <property type="component" value="Unassembled WGS sequence"/>
</dbReference>
<dbReference type="InterPro" id="IPR045073">
    <property type="entry name" value="Omega/Tau-like"/>
</dbReference>
<dbReference type="InterPro" id="IPR004045">
    <property type="entry name" value="Glutathione_S-Trfase_N"/>
</dbReference>
<dbReference type="InterPro" id="IPR036249">
    <property type="entry name" value="Thioredoxin-like_sf"/>
</dbReference>
<dbReference type="FunFam" id="1.20.1050.10:FF:000016">
    <property type="entry name" value="Glutathione S-transferase U9"/>
    <property type="match status" value="1"/>
</dbReference>
<dbReference type="InterPro" id="IPR010987">
    <property type="entry name" value="Glutathione-S-Trfase_C-like"/>
</dbReference>
<dbReference type="Gene3D" id="3.40.30.10">
    <property type="entry name" value="Glutaredoxin"/>
    <property type="match status" value="1"/>
</dbReference>
<dbReference type="GO" id="GO:0005829">
    <property type="term" value="C:cytosol"/>
    <property type="evidence" value="ECO:0007669"/>
    <property type="project" value="UniProtKB-SubCell"/>
</dbReference>
<evidence type="ECO:0000256" key="2">
    <source>
        <dbReference type="ARBA" id="ARBA00025743"/>
    </source>
</evidence>
<keyword evidence="8" id="KW-1185">Reference proteome</keyword>
<dbReference type="InterPro" id="IPR045074">
    <property type="entry name" value="GST_C_Tau"/>
</dbReference>
<comment type="function">
    <text evidence="4">Is involved in the conjugation of reduced glutathione to a wide number of exogenous and endogenous hydrophobic electrophiles.</text>
</comment>
<dbReference type="PANTHER" id="PTHR11260">
    <property type="entry name" value="GLUTATHIONE S-TRANSFERASE, GST, SUPERFAMILY, GST DOMAIN CONTAINING"/>
    <property type="match status" value="1"/>
</dbReference>
<organism evidence="7 8">
    <name type="scientific">Coptis chinensis</name>
    <dbReference type="NCBI Taxonomy" id="261450"/>
    <lineage>
        <taxon>Eukaryota</taxon>
        <taxon>Viridiplantae</taxon>
        <taxon>Streptophyta</taxon>
        <taxon>Embryophyta</taxon>
        <taxon>Tracheophyta</taxon>
        <taxon>Spermatophyta</taxon>
        <taxon>Magnoliopsida</taxon>
        <taxon>Ranunculales</taxon>
        <taxon>Ranunculaceae</taxon>
        <taxon>Coptidoideae</taxon>
        <taxon>Coptis</taxon>
    </lineage>
</organism>
<dbReference type="PROSITE" id="PS50405">
    <property type="entry name" value="GST_CTER"/>
    <property type="match status" value="1"/>
</dbReference>
<sequence length="235" mass="26601">MGDVSEVKLFGKWSGSPSPTKRVEIALKLKGIPYEFIQEDLGNKSESLLQYNPVHKKVPVLVHNGKPIAESAIILEYIDEHWKYAPKLLPEDPYERAMVRFWANFIDEKLRSRALLMSEGEEKAKLTKEYIENISVLEEGIKRDFSGKSPFLNGESPGYLDLVLGSSSASSHRAIEEIVGAKLIIPEIHPLFFAWVTAMKNHPVVKETIPLHEGLVNRVLQYKQQRALELPNTKA</sequence>
<dbReference type="SUPFAM" id="SSF52833">
    <property type="entry name" value="Thioredoxin-like"/>
    <property type="match status" value="1"/>
</dbReference>
<feature type="domain" description="GST N-terminal" evidence="5">
    <location>
        <begin position="7"/>
        <end position="86"/>
    </location>
</feature>
<dbReference type="GO" id="GO:0004364">
    <property type="term" value="F:glutathione transferase activity"/>
    <property type="evidence" value="ECO:0007669"/>
    <property type="project" value="UniProtKB-UniRule"/>
</dbReference>
<accession>A0A835IYN1</accession>
<evidence type="ECO:0000313" key="7">
    <source>
        <dbReference type="EMBL" id="KAF9626149.1"/>
    </source>
</evidence>
<dbReference type="OrthoDB" id="202840at2759"/>
<evidence type="ECO:0000259" key="6">
    <source>
        <dbReference type="PROSITE" id="PS50405"/>
    </source>
</evidence>
<proteinExistence type="inferred from homology"/>
<dbReference type="Pfam" id="PF02798">
    <property type="entry name" value="GST_N"/>
    <property type="match status" value="1"/>
</dbReference>
<dbReference type="Gene3D" id="1.20.1050.10">
    <property type="match status" value="1"/>
</dbReference>
<dbReference type="InterPro" id="IPR036282">
    <property type="entry name" value="Glutathione-S-Trfase_C_sf"/>
</dbReference>
<evidence type="ECO:0000256" key="1">
    <source>
        <dbReference type="ARBA" id="ARBA00022679"/>
    </source>
</evidence>
<dbReference type="AlphaFoldDB" id="A0A835IYN1"/>
<evidence type="ECO:0000259" key="5">
    <source>
        <dbReference type="PROSITE" id="PS50404"/>
    </source>
</evidence>
<dbReference type="SFLD" id="SFLDG01152">
    <property type="entry name" value="Main.3:_Omega-_and_Tau-like"/>
    <property type="match status" value="1"/>
</dbReference>
<comment type="catalytic activity">
    <reaction evidence="3 4">
        <text>RX + glutathione = an S-substituted glutathione + a halide anion + H(+)</text>
        <dbReference type="Rhea" id="RHEA:16437"/>
        <dbReference type="ChEBI" id="CHEBI:15378"/>
        <dbReference type="ChEBI" id="CHEBI:16042"/>
        <dbReference type="ChEBI" id="CHEBI:17792"/>
        <dbReference type="ChEBI" id="CHEBI:57925"/>
        <dbReference type="ChEBI" id="CHEBI:90779"/>
        <dbReference type="EC" id="2.5.1.18"/>
    </reaction>
</comment>
<dbReference type="InterPro" id="IPR040079">
    <property type="entry name" value="Glutathione_S-Trfase"/>
</dbReference>
<dbReference type="CDD" id="cd03185">
    <property type="entry name" value="GST_C_Tau"/>
    <property type="match status" value="1"/>
</dbReference>
<keyword evidence="4" id="KW-0963">Cytoplasm</keyword>
<dbReference type="SFLD" id="SFLDG00358">
    <property type="entry name" value="Main_(cytGST)"/>
    <property type="match status" value="1"/>
</dbReference>
<dbReference type="EC" id="2.5.1.18" evidence="4"/>
<dbReference type="GO" id="GO:0009407">
    <property type="term" value="P:toxin catabolic process"/>
    <property type="evidence" value="ECO:0007669"/>
    <property type="project" value="UniProtKB-ARBA"/>
</dbReference>
<comment type="subcellular location">
    <subcellularLocation>
        <location evidence="4">Cytoplasm</location>
        <location evidence="4">Cytosol</location>
    </subcellularLocation>
</comment>
<comment type="caution">
    <text evidence="7">The sequence shown here is derived from an EMBL/GenBank/DDBJ whole genome shotgun (WGS) entry which is preliminary data.</text>
</comment>
<protein>
    <recommendedName>
        <fullName evidence="4">Glutathione S-transferase</fullName>
        <ecNumber evidence="4">2.5.1.18</ecNumber>
    </recommendedName>
</protein>
<dbReference type="FunFam" id="3.40.30.10:FF:000044">
    <property type="entry name" value="Glutathione S-transferase GSTU6"/>
    <property type="match status" value="1"/>
</dbReference>
<dbReference type="SUPFAM" id="SSF47616">
    <property type="entry name" value="GST C-terminal domain-like"/>
    <property type="match status" value="1"/>
</dbReference>
<dbReference type="SFLD" id="SFLDS00019">
    <property type="entry name" value="Glutathione_Transferase_(cytos"/>
    <property type="match status" value="1"/>
</dbReference>
<dbReference type="EMBL" id="JADFTS010000001">
    <property type="protein sequence ID" value="KAF9626149.1"/>
    <property type="molecule type" value="Genomic_DNA"/>
</dbReference>
<feature type="domain" description="GST C-terminal" evidence="6">
    <location>
        <begin position="92"/>
        <end position="230"/>
    </location>
</feature>
<dbReference type="PROSITE" id="PS50404">
    <property type="entry name" value="GST_NTER"/>
    <property type="match status" value="1"/>
</dbReference>
<gene>
    <name evidence="7" type="ORF">IFM89_031276</name>
</gene>
<evidence type="ECO:0000256" key="4">
    <source>
        <dbReference type="RuleBase" id="RU369102"/>
    </source>
</evidence>
<dbReference type="PANTHER" id="PTHR11260:SF676">
    <property type="entry name" value="GLUTATHIONE S-TRANSFERASE U8"/>
    <property type="match status" value="1"/>
</dbReference>
<evidence type="ECO:0000256" key="3">
    <source>
        <dbReference type="ARBA" id="ARBA00047960"/>
    </source>
</evidence>
<name>A0A835IYN1_9MAGN</name>
<dbReference type="GO" id="GO:0006749">
    <property type="term" value="P:glutathione metabolic process"/>
    <property type="evidence" value="ECO:0007669"/>
    <property type="project" value="InterPro"/>
</dbReference>
<dbReference type="CDD" id="cd03058">
    <property type="entry name" value="GST_N_Tau"/>
    <property type="match status" value="1"/>
</dbReference>
<comment type="similarity">
    <text evidence="2">Belongs to the GST superfamily. Tau family.</text>
</comment>
<evidence type="ECO:0000313" key="8">
    <source>
        <dbReference type="Proteomes" id="UP000631114"/>
    </source>
</evidence>
<reference evidence="7 8" key="1">
    <citation type="submission" date="2020-10" db="EMBL/GenBank/DDBJ databases">
        <title>The Coptis chinensis genome and diversification of protoberbering-type alkaloids.</title>
        <authorList>
            <person name="Wang B."/>
            <person name="Shu S."/>
            <person name="Song C."/>
            <person name="Liu Y."/>
        </authorList>
    </citation>
    <scope>NUCLEOTIDE SEQUENCE [LARGE SCALE GENOMIC DNA]</scope>
    <source>
        <strain evidence="7">HL-2020</strain>
        <tissue evidence="7">Leaf</tissue>
    </source>
</reference>